<accession>A0A8S5MP14</accession>
<proteinExistence type="predicted"/>
<protein>
    <submittedName>
        <fullName evidence="1">Uncharacterized protein</fullName>
    </submittedName>
</protein>
<organism evidence="1">
    <name type="scientific">Inoviridae sp. ct0O611</name>
    <dbReference type="NCBI Taxonomy" id="2826755"/>
    <lineage>
        <taxon>Viruses</taxon>
        <taxon>Monodnaviria</taxon>
        <taxon>Loebvirae</taxon>
        <taxon>Hofneiviricota</taxon>
        <taxon>Faserviricetes</taxon>
        <taxon>Tubulavirales</taxon>
        <taxon>Inoviridae</taxon>
    </lineage>
</organism>
<dbReference type="EMBL" id="BK014942">
    <property type="protein sequence ID" value="DAD83807.1"/>
    <property type="molecule type" value="Genomic_DNA"/>
</dbReference>
<sequence>MIKGVECNRKIYPCILVDDELHDFYVFRRVLICLSVSQFAEFQGVSDKDNDEFDYMVHLGIKHALNLNCFAYHCDKDGRLMCIFSPKA</sequence>
<evidence type="ECO:0000313" key="1">
    <source>
        <dbReference type="EMBL" id="DAD83807.1"/>
    </source>
</evidence>
<name>A0A8S5MP14_9VIRU</name>
<reference evidence="1" key="1">
    <citation type="journal article" date="2021" name="Proc. Natl. Acad. Sci. U.S.A.">
        <title>A Catalog of Tens of Thousands of Viruses from Human Metagenomes Reveals Hidden Associations with Chronic Diseases.</title>
        <authorList>
            <person name="Tisza M.J."/>
            <person name="Buck C.B."/>
        </authorList>
    </citation>
    <scope>NUCLEOTIDE SEQUENCE</scope>
    <source>
        <strain evidence="1">Ct0O611</strain>
    </source>
</reference>